<evidence type="ECO:0000256" key="1">
    <source>
        <dbReference type="SAM" id="MobiDB-lite"/>
    </source>
</evidence>
<feature type="region of interest" description="Disordered" evidence="1">
    <location>
        <begin position="148"/>
        <end position="171"/>
    </location>
</feature>
<comment type="caution">
    <text evidence="2">The sequence shown here is derived from an EMBL/GenBank/DDBJ whole genome shotgun (WGS) entry which is preliminary data.</text>
</comment>
<sequence length="171" mass="19461">MVTAKPKVTVYLSDKIFLRLKLDASRPGMSYSEIAEQALTLWYSEDRVHEQNNPLLRRMDRMNRADEVHTRKLAVVSDALGLFIQYFLTLIPEIPSDRRETASDLGILRFNRFIEDLTTVRSDSTRGILARAEDVMADISSFFTKEQLETMNAPAPERSDAMSENEGGSND</sequence>
<proteinExistence type="predicted"/>
<dbReference type="EMBL" id="BSNK01000002">
    <property type="protein sequence ID" value="GLQ23855.1"/>
    <property type="molecule type" value="Genomic_DNA"/>
</dbReference>
<name>A0ABQ5VAZ5_9PROT</name>
<keyword evidence="3" id="KW-1185">Reference proteome</keyword>
<dbReference type="Proteomes" id="UP001161391">
    <property type="component" value="Unassembled WGS sequence"/>
</dbReference>
<gene>
    <name evidence="2" type="ORF">GCM10007853_17290</name>
</gene>
<evidence type="ECO:0000313" key="2">
    <source>
        <dbReference type="EMBL" id="GLQ23855.1"/>
    </source>
</evidence>
<accession>A0ABQ5VAZ5</accession>
<reference evidence="2" key="2">
    <citation type="submission" date="2023-01" db="EMBL/GenBank/DDBJ databases">
        <title>Draft genome sequence of Algimonas ampicilliniresistens strain NBRC 108219.</title>
        <authorList>
            <person name="Sun Q."/>
            <person name="Mori K."/>
        </authorList>
    </citation>
    <scope>NUCLEOTIDE SEQUENCE</scope>
    <source>
        <strain evidence="2">NBRC 108219</strain>
    </source>
</reference>
<organism evidence="2 3">
    <name type="scientific">Algimonas ampicilliniresistens</name>
    <dbReference type="NCBI Taxonomy" id="1298735"/>
    <lineage>
        <taxon>Bacteria</taxon>
        <taxon>Pseudomonadati</taxon>
        <taxon>Pseudomonadota</taxon>
        <taxon>Alphaproteobacteria</taxon>
        <taxon>Maricaulales</taxon>
        <taxon>Robiginitomaculaceae</taxon>
        <taxon>Algimonas</taxon>
    </lineage>
</organism>
<reference evidence="2" key="1">
    <citation type="journal article" date="2014" name="Int. J. Syst. Evol. Microbiol.">
        <title>Complete genome of a new Firmicutes species belonging to the dominant human colonic microbiota ('Ruminococcus bicirculans') reveals two chromosomes and a selective capacity to utilize plant glucans.</title>
        <authorList>
            <consortium name="NISC Comparative Sequencing Program"/>
            <person name="Wegmann U."/>
            <person name="Louis P."/>
            <person name="Goesmann A."/>
            <person name="Henrissat B."/>
            <person name="Duncan S.H."/>
            <person name="Flint H.J."/>
        </authorList>
    </citation>
    <scope>NUCLEOTIDE SEQUENCE</scope>
    <source>
        <strain evidence="2">NBRC 108219</strain>
    </source>
</reference>
<protein>
    <recommendedName>
        <fullName evidence="4">CopG family transcriptional regulator</fullName>
    </recommendedName>
</protein>
<dbReference type="RefSeq" id="WP_284389697.1">
    <property type="nucleotide sequence ID" value="NZ_BSNK01000002.1"/>
</dbReference>
<evidence type="ECO:0008006" key="4">
    <source>
        <dbReference type="Google" id="ProtNLM"/>
    </source>
</evidence>
<evidence type="ECO:0000313" key="3">
    <source>
        <dbReference type="Proteomes" id="UP001161391"/>
    </source>
</evidence>